<dbReference type="Gene3D" id="1.10.3810.10">
    <property type="entry name" value="Biosynthetic peptidoglycan transglycosylase-like"/>
    <property type="match status" value="1"/>
</dbReference>
<evidence type="ECO:0000256" key="1">
    <source>
        <dbReference type="ARBA" id="ARBA00022645"/>
    </source>
</evidence>
<evidence type="ECO:0000256" key="6">
    <source>
        <dbReference type="ARBA" id="ARBA00023268"/>
    </source>
</evidence>
<keyword evidence="4" id="KW-0808">Transferase</keyword>
<keyword evidence="10" id="KW-0472">Membrane</keyword>
<dbReference type="SMART" id="SM00740">
    <property type="entry name" value="PASTA"/>
    <property type="match status" value="2"/>
</dbReference>
<reference evidence="12 13" key="1">
    <citation type="submission" date="2021-09" db="EMBL/GenBank/DDBJ databases">
        <title>Isoptericola luteus sp. nov., a novel bacterium isolated from Harbin, the capital city of Heilongjiang province.</title>
        <authorList>
            <person name="Li J."/>
        </authorList>
    </citation>
    <scope>NUCLEOTIDE SEQUENCE [LARGE SCALE GENOMIC DNA]</scope>
    <source>
        <strain evidence="12 13">NEAU-Y5</strain>
    </source>
</reference>
<organism evidence="12 13">
    <name type="scientific">Isoptericola luteus</name>
    <dbReference type="NCBI Taxonomy" id="2879484"/>
    <lineage>
        <taxon>Bacteria</taxon>
        <taxon>Bacillati</taxon>
        <taxon>Actinomycetota</taxon>
        <taxon>Actinomycetes</taxon>
        <taxon>Micrococcales</taxon>
        <taxon>Promicromonosporaceae</taxon>
        <taxon>Isoptericola</taxon>
    </lineage>
</organism>
<keyword evidence="6" id="KW-0511">Multifunctional enzyme</keyword>
<dbReference type="PROSITE" id="PS51178">
    <property type="entry name" value="PASTA"/>
    <property type="match status" value="2"/>
</dbReference>
<evidence type="ECO:0000256" key="5">
    <source>
        <dbReference type="ARBA" id="ARBA00022801"/>
    </source>
</evidence>
<protein>
    <submittedName>
        <fullName evidence="12">Transglycosylase domain-containing protein</fullName>
    </submittedName>
</protein>
<dbReference type="PANTHER" id="PTHR32282:SF34">
    <property type="entry name" value="PENICILLIN-BINDING PROTEIN 1A"/>
    <property type="match status" value="1"/>
</dbReference>
<dbReference type="SUPFAM" id="SSF56601">
    <property type="entry name" value="beta-lactamase/transpeptidase-like"/>
    <property type="match status" value="1"/>
</dbReference>
<evidence type="ECO:0000256" key="4">
    <source>
        <dbReference type="ARBA" id="ARBA00022679"/>
    </source>
</evidence>
<feature type="transmembrane region" description="Helical" evidence="10">
    <location>
        <begin position="21"/>
        <end position="47"/>
    </location>
</feature>
<dbReference type="EMBL" id="JAIXCQ010000008">
    <property type="protein sequence ID" value="MCA5894152.1"/>
    <property type="molecule type" value="Genomic_DNA"/>
</dbReference>
<comment type="caution">
    <text evidence="12">The sequence shown here is derived from an EMBL/GenBank/DDBJ whole genome shotgun (WGS) entry which is preliminary data.</text>
</comment>
<feature type="domain" description="PASTA" evidence="11">
    <location>
        <begin position="662"/>
        <end position="727"/>
    </location>
</feature>
<dbReference type="Pfam" id="PF00905">
    <property type="entry name" value="Transpeptidase"/>
    <property type="match status" value="1"/>
</dbReference>
<evidence type="ECO:0000256" key="10">
    <source>
        <dbReference type="SAM" id="Phobius"/>
    </source>
</evidence>
<keyword evidence="2" id="KW-0645">Protease</keyword>
<proteinExistence type="predicted"/>
<dbReference type="InterPro" id="IPR001460">
    <property type="entry name" value="PCN-bd_Tpept"/>
</dbReference>
<keyword evidence="10" id="KW-0812">Transmembrane</keyword>
<evidence type="ECO:0000313" key="12">
    <source>
        <dbReference type="EMBL" id="MCA5894152.1"/>
    </source>
</evidence>
<keyword evidence="10" id="KW-1133">Transmembrane helix</keyword>
<dbReference type="InterPro" id="IPR023346">
    <property type="entry name" value="Lysozyme-like_dom_sf"/>
</dbReference>
<dbReference type="InterPro" id="IPR036950">
    <property type="entry name" value="PBP_transglycosylase"/>
</dbReference>
<keyword evidence="1" id="KW-0121">Carboxypeptidase</keyword>
<dbReference type="RefSeq" id="WP_225565918.1">
    <property type="nucleotide sequence ID" value="NZ_JAIXCQ010000008.1"/>
</dbReference>
<dbReference type="Gene3D" id="3.40.710.10">
    <property type="entry name" value="DD-peptidase/beta-lactamase superfamily"/>
    <property type="match status" value="1"/>
</dbReference>
<feature type="compositionally biased region" description="Gly residues" evidence="9">
    <location>
        <begin position="817"/>
        <end position="833"/>
    </location>
</feature>
<dbReference type="InterPro" id="IPR005543">
    <property type="entry name" value="PASTA_dom"/>
</dbReference>
<dbReference type="InterPro" id="IPR012338">
    <property type="entry name" value="Beta-lactam/transpept-like"/>
</dbReference>
<keyword evidence="3" id="KW-0328">Glycosyltransferase</keyword>
<evidence type="ECO:0000256" key="8">
    <source>
        <dbReference type="ARBA" id="ARBA00049902"/>
    </source>
</evidence>
<keyword evidence="5" id="KW-0378">Hydrolase</keyword>
<feature type="compositionally biased region" description="Acidic residues" evidence="9">
    <location>
        <begin position="801"/>
        <end position="811"/>
    </location>
</feature>
<comment type="catalytic activity">
    <reaction evidence="8">
        <text>[GlcNAc-(1-&gt;4)-Mur2Ac(oyl-L-Ala-gamma-D-Glu-L-Lys-D-Ala-D-Ala)](n)-di-trans,octa-cis-undecaprenyl diphosphate + beta-D-GlcNAc-(1-&gt;4)-Mur2Ac(oyl-L-Ala-gamma-D-Glu-L-Lys-D-Ala-D-Ala)-di-trans,octa-cis-undecaprenyl diphosphate = [GlcNAc-(1-&gt;4)-Mur2Ac(oyl-L-Ala-gamma-D-Glu-L-Lys-D-Ala-D-Ala)](n+1)-di-trans,octa-cis-undecaprenyl diphosphate + di-trans,octa-cis-undecaprenyl diphosphate + H(+)</text>
        <dbReference type="Rhea" id="RHEA:23708"/>
        <dbReference type="Rhea" id="RHEA-COMP:9602"/>
        <dbReference type="Rhea" id="RHEA-COMP:9603"/>
        <dbReference type="ChEBI" id="CHEBI:15378"/>
        <dbReference type="ChEBI" id="CHEBI:58405"/>
        <dbReference type="ChEBI" id="CHEBI:60033"/>
        <dbReference type="ChEBI" id="CHEBI:78435"/>
        <dbReference type="EC" id="2.4.99.28"/>
    </reaction>
</comment>
<dbReference type="Proteomes" id="UP001319870">
    <property type="component" value="Unassembled WGS sequence"/>
</dbReference>
<sequence length="833" mass="89778">MARRRRFWNYPRPNKGPVQRWLPSWRIVVGTGLTGVSLAAGLFVAAWSTTTIPDNMDSINQEATTVYWANGKVMGTFAEQKREKIDIENLPEYVGNAVVASEDDTFWTNSGVDFFGMGRAVLHNLTSDSTQGASTLTQQYVERTRLDTTKSYAGKAREAIIAMKIAQTVPKEEVLEGYLNTIYWGRGMYGIQTASQEYFGKDAKDLTPSEAAMLSGIIPSPTNWDPSVNLEQAERRWKRSIDHMYEQGYITAAEHKEAAFPEFKEKKEATNSQGGQKGYLLAAVKKELTRTESNPDGKYSAEELETRGLRITTTIEPKLQRAAVDIAKSLPDDADKKVRMSLVSIDPETGAVKAMYGGPDYVKQSLNTATQDVVQAGSTFKPFTLIGALEEGVTLDERFDGNSPKVFPKANNGEDWSVPNFGGEDLGSSIDLVTATAHSVNTAYVELNQKIGPEKTTDVAHRAGIRESSDIPNGLSNVLGTASVYPIDLAGAYATMASGGYRTTTHIVQKVENLDGTVVYEGPTAQEKVFDAEAITAATYAMTQVVEEGSGRTAQELAPRPVAGKTGTSNDNRSAWFAGFVPQLATVVGLRQYETLDLEAGKMGGQDQIDTFGGYREITGGSWPARAWTDFMKVALDGVDIEEFPEYVAPEPTFTPSPTPETPEAVELPNVVGMDVARATQELQALGLQVRTRPQNGDEPKGRVVEMSMAAGEMVPPESTITLVVSTGQPEQPEQVVVPEVRGMPRTTAEQILQGDTLRANVVEEFSDEPVGNVIATNPGVGSSVEVGSTVTIVVSKGPEETEPPETEEPSTEPPGDGNGNGGGNGGGILGGD</sequence>
<dbReference type="SUPFAM" id="SSF53955">
    <property type="entry name" value="Lysozyme-like"/>
    <property type="match status" value="1"/>
</dbReference>
<feature type="region of interest" description="Disordered" evidence="9">
    <location>
        <begin position="795"/>
        <end position="833"/>
    </location>
</feature>
<dbReference type="InterPro" id="IPR050396">
    <property type="entry name" value="Glycosyltr_51/Transpeptidase"/>
</dbReference>
<dbReference type="SUPFAM" id="SSF54184">
    <property type="entry name" value="Penicillin-binding protein 2x (pbp-2x), c-terminal domain"/>
    <property type="match status" value="1"/>
</dbReference>
<evidence type="ECO:0000256" key="7">
    <source>
        <dbReference type="ARBA" id="ARBA00034000"/>
    </source>
</evidence>
<comment type="catalytic activity">
    <reaction evidence="7">
        <text>Preferential cleavage: (Ac)2-L-Lys-D-Ala-|-D-Ala. Also transpeptidation of peptidyl-alanyl moieties that are N-acyl substituents of D-alanine.</text>
        <dbReference type="EC" id="3.4.16.4"/>
    </reaction>
</comment>
<keyword evidence="13" id="KW-1185">Reference proteome</keyword>
<accession>A0ABS7ZGK3</accession>
<dbReference type="InterPro" id="IPR001264">
    <property type="entry name" value="Glyco_trans_51"/>
</dbReference>
<name>A0ABS7ZGK3_9MICO</name>
<evidence type="ECO:0000259" key="11">
    <source>
        <dbReference type="PROSITE" id="PS51178"/>
    </source>
</evidence>
<dbReference type="CDD" id="cd06577">
    <property type="entry name" value="PASTA_pknB"/>
    <property type="match status" value="2"/>
</dbReference>
<feature type="domain" description="PASTA" evidence="11">
    <location>
        <begin position="732"/>
        <end position="797"/>
    </location>
</feature>
<dbReference type="Pfam" id="PF03793">
    <property type="entry name" value="PASTA"/>
    <property type="match status" value="2"/>
</dbReference>
<evidence type="ECO:0000256" key="9">
    <source>
        <dbReference type="SAM" id="MobiDB-lite"/>
    </source>
</evidence>
<evidence type="ECO:0000313" key="13">
    <source>
        <dbReference type="Proteomes" id="UP001319870"/>
    </source>
</evidence>
<dbReference type="Gene3D" id="3.30.10.20">
    <property type="match status" value="2"/>
</dbReference>
<evidence type="ECO:0000256" key="3">
    <source>
        <dbReference type="ARBA" id="ARBA00022676"/>
    </source>
</evidence>
<gene>
    <name evidence="12" type="ORF">LEP48_12455</name>
</gene>
<dbReference type="Pfam" id="PF00912">
    <property type="entry name" value="Transgly"/>
    <property type="match status" value="1"/>
</dbReference>
<dbReference type="PANTHER" id="PTHR32282">
    <property type="entry name" value="BINDING PROTEIN TRANSPEPTIDASE, PUTATIVE-RELATED"/>
    <property type="match status" value="1"/>
</dbReference>
<evidence type="ECO:0000256" key="2">
    <source>
        <dbReference type="ARBA" id="ARBA00022670"/>
    </source>
</evidence>